<sequence length="403" mass="44294">MPRPQSTLSSSNNCVHPCQGCHARVDAARREEIFDDFTAGRLTTLITPGACAFGVYVRRLRRVVIAEPPDTVGGLIQRLSRSSGLSKSVRLVILLENGNHRHFELLKRFKEAIETCKSEPEPRHPQMPRPAAHRFKLRYETRMLRFTKPGSVDPQHHPFRRLIDGEDTTKANTSTLKSTQSQGQATTPEVSETVQAQNAFVTTQPSQEHPRDQAWTSSPSQTLRTSVLPPLPISSNEPLLFPARGPVEDYLTTRKRENLSANEGDTSSLADPTYGVEASSVFPALHTSQLQKKASGISADASSNQISPKLESLDLNAKYTTGAMYEDGPITAFGNISGPSGSMDADVKSPLSKVSLKDSRIKSHSHKVRASNSERLVQNAVDGQVALFAEPILLSRLAFYKQM</sequence>
<keyword evidence="4" id="KW-1185">Reference proteome</keyword>
<accession>A0A8H7AQV7</accession>
<evidence type="ECO:0000313" key="4">
    <source>
        <dbReference type="Proteomes" id="UP000606974"/>
    </source>
</evidence>
<dbReference type="AlphaFoldDB" id="A0A8H7AQV7"/>
<protein>
    <recommendedName>
        <fullName evidence="2">Helicase C-terminal domain-containing protein</fullName>
    </recommendedName>
</protein>
<evidence type="ECO:0000259" key="2">
    <source>
        <dbReference type="Pfam" id="PF00271"/>
    </source>
</evidence>
<dbReference type="EMBL" id="JAACFV010000020">
    <property type="protein sequence ID" value="KAF7511386.1"/>
    <property type="molecule type" value="Genomic_DNA"/>
</dbReference>
<evidence type="ECO:0000256" key="1">
    <source>
        <dbReference type="SAM" id="MobiDB-lite"/>
    </source>
</evidence>
<name>A0A8H7AQV7_9EURO</name>
<comment type="caution">
    <text evidence="3">The sequence shown here is derived from an EMBL/GenBank/DDBJ whole genome shotgun (WGS) entry which is preliminary data.</text>
</comment>
<feature type="compositionally biased region" description="Polar residues" evidence="1">
    <location>
        <begin position="214"/>
        <end position="225"/>
    </location>
</feature>
<dbReference type="InterPro" id="IPR027417">
    <property type="entry name" value="P-loop_NTPase"/>
</dbReference>
<feature type="domain" description="Helicase C-terminal" evidence="2">
    <location>
        <begin position="16"/>
        <end position="81"/>
    </location>
</feature>
<reference evidence="3" key="1">
    <citation type="submission" date="2020-02" db="EMBL/GenBank/DDBJ databases">
        <authorList>
            <person name="Palmer J.M."/>
        </authorList>
    </citation>
    <scope>NUCLEOTIDE SEQUENCE</scope>
    <source>
        <strain evidence="3">EPUS1.4</strain>
        <tissue evidence="3">Thallus</tissue>
    </source>
</reference>
<evidence type="ECO:0000313" key="3">
    <source>
        <dbReference type="EMBL" id="KAF7511386.1"/>
    </source>
</evidence>
<proteinExistence type="predicted"/>
<dbReference type="Proteomes" id="UP000606974">
    <property type="component" value="Unassembled WGS sequence"/>
</dbReference>
<dbReference type="Pfam" id="PF00271">
    <property type="entry name" value="Helicase_C"/>
    <property type="match status" value="1"/>
</dbReference>
<gene>
    <name evidence="3" type="ORF">GJ744_004575</name>
</gene>
<dbReference type="SUPFAM" id="SSF52540">
    <property type="entry name" value="P-loop containing nucleoside triphosphate hydrolases"/>
    <property type="match status" value="1"/>
</dbReference>
<dbReference type="Gene3D" id="3.40.50.300">
    <property type="entry name" value="P-loop containing nucleotide triphosphate hydrolases"/>
    <property type="match status" value="1"/>
</dbReference>
<dbReference type="InterPro" id="IPR001650">
    <property type="entry name" value="Helicase_C-like"/>
</dbReference>
<feature type="region of interest" description="Disordered" evidence="1">
    <location>
        <begin position="202"/>
        <end position="243"/>
    </location>
</feature>
<organism evidence="3 4">
    <name type="scientific">Endocarpon pusillum</name>
    <dbReference type="NCBI Taxonomy" id="364733"/>
    <lineage>
        <taxon>Eukaryota</taxon>
        <taxon>Fungi</taxon>
        <taxon>Dikarya</taxon>
        <taxon>Ascomycota</taxon>
        <taxon>Pezizomycotina</taxon>
        <taxon>Eurotiomycetes</taxon>
        <taxon>Chaetothyriomycetidae</taxon>
        <taxon>Verrucariales</taxon>
        <taxon>Verrucariaceae</taxon>
        <taxon>Endocarpon</taxon>
    </lineage>
</organism>